<dbReference type="InterPro" id="IPR050928">
    <property type="entry name" value="ATP-dep_Zn_Metalloprotease"/>
</dbReference>
<dbReference type="GO" id="GO:0004176">
    <property type="term" value="F:ATP-dependent peptidase activity"/>
    <property type="evidence" value="ECO:0007669"/>
    <property type="project" value="InterPro"/>
</dbReference>
<evidence type="ECO:0000259" key="18">
    <source>
        <dbReference type="SMART" id="SM00382"/>
    </source>
</evidence>
<evidence type="ECO:0000256" key="17">
    <source>
        <dbReference type="SAM" id="MobiDB-lite"/>
    </source>
</evidence>
<comment type="caution">
    <text evidence="19">The sequence shown here is derived from an EMBL/GenBank/DDBJ whole genome shotgun (WGS) entry which is preliminary data.</text>
</comment>
<dbReference type="InterPro" id="IPR027417">
    <property type="entry name" value="P-loop_NTPase"/>
</dbReference>
<evidence type="ECO:0000256" key="3">
    <source>
        <dbReference type="ARBA" id="ARBA00022475"/>
    </source>
</evidence>
<comment type="function">
    <text evidence="15">Acts as a processive, ATP-dependent zinc metallopeptidase for both cytoplasmic and membrane proteins. Plays a role in the quality control of integral membrane proteins.</text>
</comment>
<dbReference type="Gene3D" id="1.20.58.760">
    <property type="entry name" value="Peptidase M41"/>
    <property type="match status" value="1"/>
</dbReference>
<dbReference type="GO" id="GO:0005524">
    <property type="term" value="F:ATP binding"/>
    <property type="evidence" value="ECO:0007669"/>
    <property type="project" value="UniProtKB-UniRule"/>
</dbReference>
<evidence type="ECO:0000256" key="2">
    <source>
        <dbReference type="ARBA" id="ARBA00010044"/>
    </source>
</evidence>
<feature type="transmembrane region" description="Helical" evidence="15">
    <location>
        <begin position="109"/>
        <end position="131"/>
    </location>
</feature>
<dbReference type="GO" id="GO:0005886">
    <property type="term" value="C:plasma membrane"/>
    <property type="evidence" value="ECO:0007669"/>
    <property type="project" value="UniProtKB-SubCell"/>
</dbReference>
<keyword evidence="12 15" id="KW-0482">Metalloprotease</keyword>
<dbReference type="SUPFAM" id="SSF140990">
    <property type="entry name" value="FtsH protease domain-like"/>
    <property type="match status" value="1"/>
</dbReference>
<keyword evidence="4 15" id="KW-0645">Protease</keyword>
<evidence type="ECO:0000256" key="9">
    <source>
        <dbReference type="ARBA" id="ARBA00022833"/>
    </source>
</evidence>
<dbReference type="HAMAP" id="MF_01458">
    <property type="entry name" value="FtsH"/>
    <property type="match status" value="1"/>
</dbReference>
<dbReference type="GO" id="GO:0016887">
    <property type="term" value="F:ATP hydrolysis activity"/>
    <property type="evidence" value="ECO:0007669"/>
    <property type="project" value="UniProtKB-UniRule"/>
</dbReference>
<dbReference type="EMBL" id="DVMP01000141">
    <property type="protein sequence ID" value="HIU26340.1"/>
    <property type="molecule type" value="Genomic_DNA"/>
</dbReference>
<dbReference type="Pfam" id="PF01434">
    <property type="entry name" value="Peptidase_M41"/>
    <property type="match status" value="1"/>
</dbReference>
<dbReference type="Gene3D" id="3.40.50.300">
    <property type="entry name" value="P-loop containing nucleotide triphosphate hydrolases"/>
    <property type="match status" value="1"/>
</dbReference>
<comment type="similarity">
    <text evidence="16">Belongs to the AAA ATPase family.</text>
</comment>
<gene>
    <name evidence="15 19" type="primary">ftsH</name>
    <name evidence="19" type="ORF">IAC50_07610</name>
</gene>
<sequence>MKRVTRNIWIYVIIFGLVLAMVWFYNSDAPEDETEIKTSTMIKHLQENEVEDINVTDTKLTAKLNSGETVYSYVNSTVDLSYIYEQYIMPQVNEGTLDLESDEPETQSIWLSLLPTLLMIGIMVVFFIMIMNQSGGGGKAMSFGKSKARLQKDGDLKKITFKDVAGLKEEKEELEEIVDFLKHPAKYNNLGARIPKGILLVGPPGTGKTYISRATAGEAGVPFFTISGSDFVEMFVGVGASRVRDLFDQAKKNAPCIVFIDEIDAVGRKRGAGLGGGHDEREQTLNQLLVEMDGFAENTGIIILAATNRPDVLDPALLRPGRFDRQIVIGIPDIVGREEIFRIHSRNKPLDKSVDPKVLARRTPGFTPADIENMLNEAALLAARRNGMKIRMEEIEEAITKVIAGPEKKSRVISEEERKLTAYHEAGHAVVAHVLPKTDPVHQVTIIPRGRAGGFTMILPKEDKYYGTRETMREQIIHLLGGRVAEMLTLDDISTGASNDIMRATEIAKDMVTKYGFSEKLGPVNYSSSDEVFLGKDFSTRKNYSEETASEIDEEVKAIIEEAFRAAREILTEHLEELKLVAEGLLKIETLDNKQFEQLYNKEKTPDELAEDLKEEMEKKKEKDKKEAAEARKIRKREAELERQRQLEGALAAADEENKKGNKKRLKTTVMTYDDVTKTAKPVNPEDLSAGKEDDGYIDPADDDEVRDPYFDDDDDDMPTEEELAVYDTDYLNDDDDQEEDKGETEEDKKKESGE</sequence>
<dbReference type="FunFam" id="1.10.8.60:FF:000001">
    <property type="entry name" value="ATP-dependent zinc metalloprotease FtsH"/>
    <property type="match status" value="1"/>
</dbReference>
<keyword evidence="7 15" id="KW-0547">Nucleotide-binding</keyword>
<feature type="binding site" evidence="15">
    <location>
        <position position="424"/>
    </location>
    <ligand>
        <name>Zn(2+)</name>
        <dbReference type="ChEBI" id="CHEBI:29105"/>
        <note>catalytic</note>
    </ligand>
</feature>
<dbReference type="CDD" id="cd19501">
    <property type="entry name" value="RecA-like_FtsH"/>
    <property type="match status" value="1"/>
</dbReference>
<dbReference type="Proteomes" id="UP000824090">
    <property type="component" value="Unassembled WGS sequence"/>
</dbReference>
<dbReference type="AlphaFoldDB" id="A0A9D1I3Q3"/>
<dbReference type="PROSITE" id="PS00674">
    <property type="entry name" value="AAA"/>
    <property type="match status" value="1"/>
</dbReference>
<keyword evidence="8 15" id="KW-0378">Hydrolase</keyword>
<dbReference type="InterPro" id="IPR003960">
    <property type="entry name" value="ATPase_AAA_CS"/>
</dbReference>
<dbReference type="EC" id="3.4.24.-" evidence="15"/>
<keyword evidence="3 15" id="KW-1003">Cell membrane</keyword>
<dbReference type="Pfam" id="PF00004">
    <property type="entry name" value="AAA"/>
    <property type="match status" value="1"/>
</dbReference>
<dbReference type="GO" id="GO:0006508">
    <property type="term" value="P:proteolysis"/>
    <property type="evidence" value="ECO:0007669"/>
    <property type="project" value="UniProtKB-KW"/>
</dbReference>
<dbReference type="FunFam" id="3.40.50.300:FF:000001">
    <property type="entry name" value="ATP-dependent zinc metalloprotease FtsH"/>
    <property type="match status" value="1"/>
</dbReference>
<keyword evidence="11 15" id="KW-1133">Transmembrane helix</keyword>
<evidence type="ECO:0000313" key="20">
    <source>
        <dbReference type="Proteomes" id="UP000824090"/>
    </source>
</evidence>
<feature type="compositionally biased region" description="Acidic residues" evidence="17">
    <location>
        <begin position="696"/>
        <end position="746"/>
    </location>
</feature>
<reference evidence="19" key="1">
    <citation type="submission" date="2020-10" db="EMBL/GenBank/DDBJ databases">
        <authorList>
            <person name="Gilroy R."/>
        </authorList>
    </citation>
    <scope>NUCLEOTIDE SEQUENCE</scope>
    <source>
        <strain evidence="19">ChiHcec3-6078</strain>
    </source>
</reference>
<feature type="binding site" evidence="15">
    <location>
        <position position="428"/>
    </location>
    <ligand>
        <name>Zn(2+)</name>
        <dbReference type="ChEBI" id="CHEBI:29105"/>
        <note>catalytic</note>
    </ligand>
</feature>
<evidence type="ECO:0000256" key="6">
    <source>
        <dbReference type="ARBA" id="ARBA00022723"/>
    </source>
</evidence>
<evidence type="ECO:0000256" key="5">
    <source>
        <dbReference type="ARBA" id="ARBA00022692"/>
    </source>
</evidence>
<evidence type="ECO:0000256" key="8">
    <source>
        <dbReference type="ARBA" id="ARBA00022801"/>
    </source>
</evidence>
<feature type="transmembrane region" description="Helical" evidence="15">
    <location>
        <begin position="7"/>
        <end position="25"/>
    </location>
</feature>
<dbReference type="Gene3D" id="1.10.8.60">
    <property type="match status" value="1"/>
</dbReference>
<dbReference type="InterPro" id="IPR041569">
    <property type="entry name" value="AAA_lid_3"/>
</dbReference>
<dbReference type="InterPro" id="IPR000642">
    <property type="entry name" value="Peptidase_M41"/>
</dbReference>
<keyword evidence="5 15" id="KW-0812">Transmembrane</keyword>
<dbReference type="Pfam" id="PF06480">
    <property type="entry name" value="FtsH_ext"/>
    <property type="match status" value="1"/>
</dbReference>
<dbReference type="PANTHER" id="PTHR43655:SF2">
    <property type="entry name" value="AFG3 LIKE MATRIX AAA PEPTIDASE SUBUNIT 2, ISOFORM A"/>
    <property type="match status" value="1"/>
</dbReference>
<evidence type="ECO:0000256" key="7">
    <source>
        <dbReference type="ARBA" id="ARBA00022741"/>
    </source>
</evidence>
<comment type="cofactor">
    <cofactor evidence="15">
        <name>Zn(2+)</name>
        <dbReference type="ChEBI" id="CHEBI:29105"/>
    </cofactor>
    <text evidence="15">Binds 1 zinc ion per subunit.</text>
</comment>
<keyword evidence="9 15" id="KW-0862">Zinc</keyword>
<evidence type="ECO:0000256" key="13">
    <source>
        <dbReference type="ARBA" id="ARBA00023136"/>
    </source>
</evidence>
<dbReference type="Pfam" id="PF17862">
    <property type="entry name" value="AAA_lid_3"/>
    <property type="match status" value="1"/>
</dbReference>
<evidence type="ECO:0000256" key="14">
    <source>
        <dbReference type="ARBA" id="ARBA00061570"/>
    </source>
</evidence>
<dbReference type="InterPro" id="IPR005936">
    <property type="entry name" value="FtsH"/>
</dbReference>
<feature type="region of interest" description="Disordered" evidence="17">
    <location>
        <begin position="650"/>
        <end position="755"/>
    </location>
</feature>
<organism evidence="19 20">
    <name type="scientific">Candidatus Allocopromorpha excrementigallinarum</name>
    <dbReference type="NCBI Taxonomy" id="2840742"/>
    <lineage>
        <taxon>Bacteria</taxon>
        <taxon>Bacillati</taxon>
        <taxon>Bacillota</taxon>
        <taxon>Clostridia</taxon>
        <taxon>Eubacteriales</taxon>
        <taxon>Eubacteriaceae</taxon>
        <taxon>Eubacteriaceae incertae sedis</taxon>
        <taxon>Candidatus Allocopromorpha</taxon>
    </lineage>
</organism>
<feature type="domain" description="AAA+ ATPase" evidence="18">
    <location>
        <begin position="194"/>
        <end position="333"/>
    </location>
</feature>
<evidence type="ECO:0000256" key="12">
    <source>
        <dbReference type="ARBA" id="ARBA00023049"/>
    </source>
</evidence>
<dbReference type="InterPro" id="IPR037219">
    <property type="entry name" value="Peptidase_M41-like"/>
</dbReference>
<comment type="similarity">
    <text evidence="14 15">In the central section; belongs to the AAA ATPase family.</text>
</comment>
<dbReference type="SUPFAM" id="SSF52540">
    <property type="entry name" value="P-loop containing nucleoside triphosphate hydrolases"/>
    <property type="match status" value="1"/>
</dbReference>
<evidence type="ECO:0000256" key="1">
    <source>
        <dbReference type="ARBA" id="ARBA00004370"/>
    </source>
</evidence>
<evidence type="ECO:0000313" key="19">
    <source>
        <dbReference type="EMBL" id="HIU26340.1"/>
    </source>
</evidence>
<dbReference type="InterPro" id="IPR003593">
    <property type="entry name" value="AAA+_ATPase"/>
</dbReference>
<name>A0A9D1I3Q3_9FIRM</name>
<evidence type="ECO:0000256" key="4">
    <source>
        <dbReference type="ARBA" id="ARBA00022670"/>
    </source>
</evidence>
<dbReference type="FunFam" id="1.20.58.760:FF:000001">
    <property type="entry name" value="ATP-dependent zinc metalloprotease FtsH"/>
    <property type="match status" value="1"/>
</dbReference>
<keyword evidence="6 15" id="KW-0479">Metal-binding</keyword>
<dbReference type="GO" id="GO:0030163">
    <property type="term" value="P:protein catabolic process"/>
    <property type="evidence" value="ECO:0007669"/>
    <property type="project" value="UniProtKB-UniRule"/>
</dbReference>
<keyword evidence="10 15" id="KW-0067">ATP-binding</keyword>
<dbReference type="GO" id="GO:0004222">
    <property type="term" value="F:metalloendopeptidase activity"/>
    <property type="evidence" value="ECO:0007669"/>
    <property type="project" value="InterPro"/>
</dbReference>
<comment type="subunit">
    <text evidence="15">Homohexamer.</text>
</comment>
<protein>
    <recommendedName>
        <fullName evidence="15">ATP-dependent zinc metalloprotease FtsH</fullName>
        <ecNumber evidence="15">3.4.24.-</ecNumber>
    </recommendedName>
</protein>
<comment type="similarity">
    <text evidence="2 15">In the C-terminal section; belongs to the peptidase M41 family.</text>
</comment>
<keyword evidence="13 15" id="KW-0472">Membrane</keyword>
<comment type="subcellular location">
    <subcellularLocation>
        <location evidence="15">Cell membrane</location>
        <topology evidence="15">Multi-pass membrane protein</topology>
        <orientation evidence="15">Cytoplasmic side</orientation>
    </subcellularLocation>
    <subcellularLocation>
        <location evidence="1">Membrane</location>
    </subcellularLocation>
</comment>
<dbReference type="PANTHER" id="PTHR43655">
    <property type="entry name" value="ATP-DEPENDENT PROTEASE"/>
    <property type="match status" value="1"/>
</dbReference>
<accession>A0A9D1I3Q3</accession>
<dbReference type="NCBIfam" id="TIGR01241">
    <property type="entry name" value="FtsH_fam"/>
    <property type="match status" value="1"/>
</dbReference>
<feature type="binding site" evidence="15">
    <location>
        <begin position="202"/>
        <end position="209"/>
    </location>
    <ligand>
        <name>ATP</name>
        <dbReference type="ChEBI" id="CHEBI:30616"/>
    </ligand>
</feature>
<dbReference type="SMART" id="SM00382">
    <property type="entry name" value="AAA"/>
    <property type="match status" value="1"/>
</dbReference>
<evidence type="ECO:0000256" key="10">
    <source>
        <dbReference type="ARBA" id="ARBA00022840"/>
    </source>
</evidence>
<reference evidence="19" key="2">
    <citation type="journal article" date="2021" name="PeerJ">
        <title>Extensive microbial diversity within the chicken gut microbiome revealed by metagenomics and culture.</title>
        <authorList>
            <person name="Gilroy R."/>
            <person name="Ravi A."/>
            <person name="Getino M."/>
            <person name="Pursley I."/>
            <person name="Horton D.L."/>
            <person name="Alikhan N.F."/>
            <person name="Baker D."/>
            <person name="Gharbi K."/>
            <person name="Hall N."/>
            <person name="Watson M."/>
            <person name="Adriaenssens E.M."/>
            <person name="Foster-Nyarko E."/>
            <person name="Jarju S."/>
            <person name="Secka A."/>
            <person name="Antonio M."/>
            <person name="Oren A."/>
            <person name="Chaudhuri R.R."/>
            <person name="La Ragione R."/>
            <person name="Hildebrand F."/>
            <person name="Pallen M.J."/>
        </authorList>
    </citation>
    <scope>NUCLEOTIDE SEQUENCE</scope>
    <source>
        <strain evidence="19">ChiHcec3-6078</strain>
    </source>
</reference>
<evidence type="ECO:0000256" key="15">
    <source>
        <dbReference type="HAMAP-Rule" id="MF_01458"/>
    </source>
</evidence>
<proteinExistence type="inferred from homology"/>
<feature type="active site" evidence="15">
    <location>
        <position position="425"/>
    </location>
</feature>
<feature type="binding site" evidence="15">
    <location>
        <position position="500"/>
    </location>
    <ligand>
        <name>Zn(2+)</name>
        <dbReference type="ChEBI" id="CHEBI:29105"/>
        <note>catalytic</note>
    </ligand>
</feature>
<evidence type="ECO:0000256" key="16">
    <source>
        <dbReference type="RuleBase" id="RU003651"/>
    </source>
</evidence>
<dbReference type="InterPro" id="IPR011546">
    <property type="entry name" value="Pept_M41_FtsH_extracell"/>
</dbReference>
<evidence type="ECO:0000256" key="11">
    <source>
        <dbReference type="ARBA" id="ARBA00022989"/>
    </source>
</evidence>
<dbReference type="InterPro" id="IPR003959">
    <property type="entry name" value="ATPase_AAA_core"/>
</dbReference>
<dbReference type="GO" id="GO:0008270">
    <property type="term" value="F:zinc ion binding"/>
    <property type="evidence" value="ECO:0007669"/>
    <property type="project" value="UniProtKB-UniRule"/>
</dbReference>